<evidence type="ECO:0000256" key="6">
    <source>
        <dbReference type="ARBA" id="ARBA00022430"/>
    </source>
</evidence>
<evidence type="ECO:0000256" key="5">
    <source>
        <dbReference type="ARBA" id="ARBA00011738"/>
    </source>
</evidence>
<dbReference type="AlphaFoldDB" id="A0AAU8G9J1"/>
<comment type="caution">
    <text evidence="14">Lacks conserved residue(s) required for the propagation of feature annotation.</text>
</comment>
<dbReference type="SUPFAM" id="SSF53659">
    <property type="entry name" value="Isocitrate/Isopropylmalate dehydrogenase-like"/>
    <property type="match status" value="1"/>
</dbReference>
<evidence type="ECO:0000256" key="2">
    <source>
        <dbReference type="ARBA" id="ARBA00001936"/>
    </source>
</evidence>
<keyword evidence="10 14" id="KW-0560">Oxidoreductase</keyword>
<feature type="binding site" evidence="14">
    <location>
        <position position="106"/>
    </location>
    <ligand>
        <name>substrate</name>
    </ligand>
</feature>
<feature type="binding site" evidence="14">
    <location>
        <position position="223"/>
    </location>
    <ligand>
        <name>Mg(2+)</name>
        <dbReference type="ChEBI" id="CHEBI:18420"/>
    </ligand>
</feature>
<evidence type="ECO:0000256" key="9">
    <source>
        <dbReference type="ARBA" id="ARBA00022842"/>
    </source>
</evidence>
<comment type="function">
    <text evidence="14 15">Catalyzes the oxidation of 3-carboxy-2-hydroxy-4-methylpentanoate (3-isopropylmalate) to 3-carboxy-4-methyl-2-oxopentanoate. The product decarboxylates to 4-methyl-2 oxopentanoate.</text>
</comment>
<feature type="site" description="Important for catalysis" evidence="14">
    <location>
        <position position="141"/>
    </location>
</feature>
<comment type="subunit">
    <text evidence="5 14 15">Homodimer.</text>
</comment>
<dbReference type="GO" id="GO:0051287">
    <property type="term" value="F:NAD binding"/>
    <property type="evidence" value="ECO:0007669"/>
    <property type="project" value="InterPro"/>
</dbReference>
<feature type="site" description="Important for catalysis" evidence="14">
    <location>
        <position position="191"/>
    </location>
</feature>
<keyword evidence="7 14" id="KW-0028">Amino-acid biosynthesis</keyword>
<dbReference type="SMART" id="SM01329">
    <property type="entry name" value="Iso_dh"/>
    <property type="match status" value="1"/>
</dbReference>
<dbReference type="RefSeq" id="WP_353714052.1">
    <property type="nucleotide sequence ID" value="NZ_CP159307.1"/>
</dbReference>
<feature type="binding site" evidence="14">
    <location>
        <begin position="287"/>
        <end position="299"/>
    </location>
    <ligand>
        <name>NAD(+)</name>
        <dbReference type="ChEBI" id="CHEBI:57540"/>
    </ligand>
</feature>
<evidence type="ECO:0000256" key="14">
    <source>
        <dbReference type="HAMAP-Rule" id="MF_01033"/>
    </source>
</evidence>
<dbReference type="PANTHER" id="PTHR42979:SF1">
    <property type="entry name" value="3-ISOPROPYLMALATE DEHYDROGENASE"/>
    <property type="match status" value="1"/>
</dbReference>
<evidence type="ECO:0000259" key="16">
    <source>
        <dbReference type="SMART" id="SM01329"/>
    </source>
</evidence>
<dbReference type="Gene3D" id="3.40.718.10">
    <property type="entry name" value="Isopropylmalate Dehydrogenase"/>
    <property type="match status" value="1"/>
</dbReference>
<keyword evidence="8 14" id="KW-0479">Metal-binding</keyword>
<evidence type="ECO:0000256" key="4">
    <source>
        <dbReference type="ARBA" id="ARBA00008319"/>
    </source>
</evidence>
<dbReference type="GO" id="GO:0005829">
    <property type="term" value="C:cytosol"/>
    <property type="evidence" value="ECO:0007669"/>
    <property type="project" value="TreeGrafter"/>
</dbReference>
<dbReference type="NCBIfam" id="TIGR00169">
    <property type="entry name" value="leuB"/>
    <property type="match status" value="1"/>
</dbReference>
<comment type="subcellular location">
    <subcellularLocation>
        <location evidence="14">Cytoplasm</location>
    </subcellularLocation>
</comment>
<dbReference type="PROSITE" id="PS00470">
    <property type="entry name" value="IDH_IMDH"/>
    <property type="match status" value="1"/>
</dbReference>
<evidence type="ECO:0000256" key="13">
    <source>
        <dbReference type="ARBA" id="ARBA00023304"/>
    </source>
</evidence>
<dbReference type="InterPro" id="IPR019818">
    <property type="entry name" value="IsoCit/isopropylmalate_DH_CS"/>
</dbReference>
<feature type="binding site" evidence="14">
    <location>
        <position position="223"/>
    </location>
    <ligand>
        <name>substrate</name>
    </ligand>
</feature>
<organism evidence="17">
    <name type="scientific">Dehalogenimonas sp. 4OHTPN</name>
    <dbReference type="NCBI Taxonomy" id="3166643"/>
    <lineage>
        <taxon>Bacteria</taxon>
        <taxon>Bacillati</taxon>
        <taxon>Chloroflexota</taxon>
        <taxon>Dehalococcoidia</taxon>
        <taxon>Dehalococcoidales</taxon>
        <taxon>Dehalococcoidaceae</taxon>
        <taxon>Dehalogenimonas</taxon>
    </lineage>
</organism>
<evidence type="ECO:0000256" key="1">
    <source>
        <dbReference type="ARBA" id="ARBA00000624"/>
    </source>
</evidence>
<comment type="cofactor">
    <cofactor evidence="2">
        <name>Mn(2+)</name>
        <dbReference type="ChEBI" id="CHEBI:29035"/>
    </cofactor>
</comment>
<evidence type="ECO:0000256" key="12">
    <source>
        <dbReference type="ARBA" id="ARBA00023211"/>
    </source>
</evidence>
<feature type="binding site" evidence="14">
    <location>
        <position position="134"/>
    </location>
    <ligand>
        <name>substrate</name>
    </ligand>
</feature>
<comment type="pathway">
    <text evidence="3 14 15">Amino-acid biosynthesis; L-leucine biosynthesis; L-leucine from 3-methyl-2-oxobutanoate: step 3/4.</text>
</comment>
<dbReference type="Pfam" id="PF00180">
    <property type="entry name" value="Iso_dh"/>
    <property type="match status" value="1"/>
</dbReference>
<keyword evidence="13 14" id="KW-0100">Branched-chain amino acid biosynthesis</keyword>
<dbReference type="EC" id="1.1.1.85" evidence="14"/>
<dbReference type="GO" id="GO:0009098">
    <property type="term" value="P:L-leucine biosynthetic process"/>
    <property type="evidence" value="ECO:0007669"/>
    <property type="project" value="UniProtKB-UniRule"/>
</dbReference>
<feature type="binding site" evidence="14">
    <location>
        <position position="247"/>
    </location>
    <ligand>
        <name>Mg(2+)</name>
        <dbReference type="ChEBI" id="CHEBI:18420"/>
    </ligand>
</feature>
<keyword evidence="6 14" id="KW-0432">Leucine biosynthesis</keyword>
<protein>
    <recommendedName>
        <fullName evidence="14">3-isopropylmalate dehydrogenase</fullName>
        <ecNumber evidence="14">1.1.1.85</ecNumber>
    </recommendedName>
    <alternativeName>
        <fullName evidence="14">3-IPM-DH</fullName>
    </alternativeName>
    <alternativeName>
        <fullName evidence="14">Beta-IPM dehydrogenase</fullName>
        <shortName evidence="14">IMDH</shortName>
    </alternativeName>
</protein>
<evidence type="ECO:0000313" key="17">
    <source>
        <dbReference type="EMBL" id="XCH32780.1"/>
    </source>
</evidence>
<feature type="binding site" evidence="14">
    <location>
        <position position="251"/>
    </location>
    <ligand>
        <name>Mg(2+)</name>
        <dbReference type="ChEBI" id="CHEBI:18420"/>
    </ligand>
</feature>
<comment type="similarity">
    <text evidence="4 14">Belongs to the isocitrate and isopropylmalate dehydrogenases family. LeuB type 1 subfamily.</text>
</comment>
<comment type="catalytic activity">
    <reaction evidence="1 14 15">
        <text>(2R,3S)-3-isopropylmalate + NAD(+) = 4-methyl-2-oxopentanoate + CO2 + NADH</text>
        <dbReference type="Rhea" id="RHEA:32271"/>
        <dbReference type="ChEBI" id="CHEBI:16526"/>
        <dbReference type="ChEBI" id="CHEBI:17865"/>
        <dbReference type="ChEBI" id="CHEBI:35121"/>
        <dbReference type="ChEBI" id="CHEBI:57540"/>
        <dbReference type="ChEBI" id="CHEBI:57945"/>
        <dbReference type="EC" id="1.1.1.85"/>
    </reaction>
</comment>
<evidence type="ECO:0000256" key="10">
    <source>
        <dbReference type="ARBA" id="ARBA00023002"/>
    </source>
</evidence>
<name>A0AAU8G9J1_9CHLR</name>
<dbReference type="HAMAP" id="MF_01033">
    <property type="entry name" value="LeuB_type1"/>
    <property type="match status" value="1"/>
</dbReference>
<comment type="cofactor">
    <cofactor evidence="14 15">
        <name>Mg(2+)</name>
        <dbReference type="ChEBI" id="CHEBI:18420"/>
    </cofactor>
    <cofactor evidence="14 15">
        <name>Mn(2+)</name>
        <dbReference type="ChEBI" id="CHEBI:29035"/>
    </cofactor>
    <text evidence="14 15">Binds 1 Mg(2+) or Mn(2+) ion per subunit.</text>
</comment>
<keyword evidence="9 14" id="KW-0460">Magnesium</keyword>
<sequence length="362" mass="39140">MKYRITILPGDGIGPDVMAEGVKILQAVGRKFGHTFKLEYELIGAVAIDKTESALPEETLAMCKRSDAVMLAAVGDPRYDDPKLPVHPEDGLLALRKGLGLFANLRPVKVFDELVNASTLKPEVLQGTDFVFVRELTGGVYFAKPKKEWVTAAGRKATDSMTYSEQEIERIIRVGFELARARKKRLVSVDKANVLKSSRLWRQVAIEVSRDYPDVALSHVLVDACAMQLIRTPAAFDVIVTENLFGDILSDEAAQLAGSMGMLPSASLSGIPVAGKRTFGLYEPIHGSAPTIAGKDIANPIATILSVAMMLRHSLALDSEAAAVEQAAGSVLKHGFRTDDIMAPESTRVGTRQMGDLIAARI</sequence>
<dbReference type="FunFam" id="3.40.718.10:FF:000006">
    <property type="entry name" value="3-isopropylmalate dehydrogenase"/>
    <property type="match status" value="1"/>
</dbReference>
<dbReference type="EMBL" id="CP159307">
    <property type="protein sequence ID" value="XCH32780.1"/>
    <property type="molecule type" value="Genomic_DNA"/>
</dbReference>
<keyword evidence="12 14" id="KW-0464">Manganese</keyword>
<keyword evidence="11 14" id="KW-0520">NAD</keyword>
<evidence type="ECO:0000256" key="15">
    <source>
        <dbReference type="RuleBase" id="RU004445"/>
    </source>
</evidence>
<proteinExistence type="inferred from homology"/>
<gene>
    <name evidence="14 17" type="primary">leuB</name>
    <name evidence="17" type="ORF">ABV300_06360</name>
</gene>
<feature type="binding site" evidence="14">
    <location>
        <position position="96"/>
    </location>
    <ligand>
        <name>substrate</name>
    </ligand>
</feature>
<evidence type="ECO:0000256" key="3">
    <source>
        <dbReference type="ARBA" id="ARBA00004762"/>
    </source>
</evidence>
<accession>A0AAU8G9J1</accession>
<dbReference type="GO" id="GO:0003862">
    <property type="term" value="F:3-isopropylmalate dehydrogenase activity"/>
    <property type="evidence" value="ECO:0007669"/>
    <property type="project" value="UniProtKB-UniRule"/>
</dbReference>
<evidence type="ECO:0000256" key="7">
    <source>
        <dbReference type="ARBA" id="ARBA00022605"/>
    </source>
</evidence>
<dbReference type="InterPro" id="IPR004429">
    <property type="entry name" value="Isopropylmalate_DH"/>
</dbReference>
<reference evidence="17" key="1">
    <citation type="submission" date="2024-06" db="EMBL/GenBank/DDBJ databases">
        <title>A Novel Isolate, Dehalogenimonas sp. Strain 4OHTPN, Dechlorinates Aromatic 4 Hydroxy chlorothalonil by a Novel Reductive Dehalogenase.</title>
        <authorList>
            <person name="Liu G."/>
        </authorList>
    </citation>
    <scope>NUCLEOTIDE SEQUENCE</scope>
    <source>
        <strain evidence="17">4OHTPN</strain>
    </source>
</reference>
<evidence type="ECO:0000256" key="8">
    <source>
        <dbReference type="ARBA" id="ARBA00022723"/>
    </source>
</evidence>
<feature type="domain" description="Isopropylmalate dehydrogenase-like" evidence="16">
    <location>
        <begin position="4"/>
        <end position="358"/>
    </location>
</feature>
<keyword evidence="14" id="KW-0963">Cytoplasm</keyword>
<dbReference type="PANTHER" id="PTHR42979">
    <property type="entry name" value="3-ISOPROPYLMALATE DEHYDROGENASE"/>
    <property type="match status" value="1"/>
</dbReference>
<dbReference type="InterPro" id="IPR024084">
    <property type="entry name" value="IsoPropMal-DH-like_dom"/>
</dbReference>
<evidence type="ECO:0000256" key="11">
    <source>
        <dbReference type="ARBA" id="ARBA00023027"/>
    </source>
</evidence>
<dbReference type="GO" id="GO:0000287">
    <property type="term" value="F:magnesium ion binding"/>
    <property type="evidence" value="ECO:0007669"/>
    <property type="project" value="InterPro"/>
</dbReference>